<accession>A0A1R4KGF7</accession>
<organism evidence="4 5">
    <name type="scientific">Luteococcus japonicus LSP_Lj1</name>
    <dbReference type="NCBI Taxonomy" id="1255658"/>
    <lineage>
        <taxon>Bacteria</taxon>
        <taxon>Bacillati</taxon>
        <taxon>Actinomycetota</taxon>
        <taxon>Actinomycetes</taxon>
        <taxon>Propionibacteriales</taxon>
        <taxon>Propionibacteriaceae</taxon>
        <taxon>Luteococcus</taxon>
    </lineage>
</organism>
<keyword evidence="2" id="KW-0812">Transmembrane</keyword>
<keyword evidence="2" id="KW-1133">Transmembrane helix</keyword>
<dbReference type="Pfam" id="PF11181">
    <property type="entry name" value="YflT"/>
    <property type="match status" value="1"/>
</dbReference>
<feature type="transmembrane region" description="Helical" evidence="2">
    <location>
        <begin position="95"/>
        <end position="116"/>
    </location>
</feature>
<keyword evidence="5" id="KW-1185">Reference proteome</keyword>
<evidence type="ECO:0000259" key="3">
    <source>
        <dbReference type="Pfam" id="PF11181"/>
    </source>
</evidence>
<protein>
    <recommendedName>
        <fullName evidence="3">General stress protein 17M-like domain-containing protein</fullName>
    </recommendedName>
</protein>
<dbReference type="STRING" id="1255658.FM114_14290"/>
<feature type="transmembrane region" description="Helical" evidence="2">
    <location>
        <begin position="64"/>
        <end position="89"/>
    </location>
</feature>
<dbReference type="Proteomes" id="UP000188342">
    <property type="component" value="Unassembled WGS sequence"/>
</dbReference>
<feature type="region of interest" description="Disordered" evidence="1">
    <location>
        <begin position="152"/>
        <end position="175"/>
    </location>
</feature>
<dbReference type="InterPro" id="IPR025889">
    <property type="entry name" value="GSP17M-like_dom"/>
</dbReference>
<proteinExistence type="predicted"/>
<dbReference type="EMBL" id="FUKQ01000052">
    <property type="protein sequence ID" value="SJN43406.1"/>
    <property type="molecule type" value="Genomic_DNA"/>
</dbReference>
<evidence type="ECO:0000313" key="4">
    <source>
        <dbReference type="EMBL" id="SJN43406.1"/>
    </source>
</evidence>
<evidence type="ECO:0000256" key="1">
    <source>
        <dbReference type="SAM" id="MobiDB-lite"/>
    </source>
</evidence>
<keyword evidence="2" id="KW-0472">Membrane</keyword>
<dbReference type="AlphaFoldDB" id="A0A1R4KGF7"/>
<evidence type="ECO:0000313" key="5">
    <source>
        <dbReference type="Proteomes" id="UP000188342"/>
    </source>
</evidence>
<sequence>MQAASSVMPLKYPMSVAVYPTYADAQRAVDHLADNDFPVQDLCIVGTDLKQVERVLGRRSWGRVLAEGAMSGFGTGLFFGLMMMVFMPALGATSAFSLGLLMGIGMGVITAGMAYAASGGRRDFSSVQAIVATRYEVLGEHTVVNRARQMLGQNPVAQPAPTQWPPTPSDPQEHA</sequence>
<reference evidence="4 5" key="1">
    <citation type="submission" date="2017-02" db="EMBL/GenBank/DDBJ databases">
        <authorList>
            <person name="Peterson S.W."/>
        </authorList>
    </citation>
    <scope>NUCLEOTIDE SEQUENCE [LARGE SCALE GENOMIC DNA]</scope>
    <source>
        <strain evidence="4 5">LSP_Lj1</strain>
    </source>
</reference>
<evidence type="ECO:0000256" key="2">
    <source>
        <dbReference type="SAM" id="Phobius"/>
    </source>
</evidence>
<gene>
    <name evidence="4" type="ORF">FM114_14290</name>
</gene>
<feature type="domain" description="General stress protein 17M-like" evidence="3">
    <location>
        <begin position="15"/>
        <end position="89"/>
    </location>
</feature>
<name>A0A1R4KGF7_9ACTN</name>